<dbReference type="EMBL" id="BMAW01083621">
    <property type="protein sequence ID" value="GFU34940.1"/>
    <property type="molecule type" value="Genomic_DNA"/>
</dbReference>
<protein>
    <submittedName>
        <fullName evidence="2">Uncharacterized protein</fullName>
    </submittedName>
</protein>
<proteinExistence type="predicted"/>
<reference evidence="2" key="1">
    <citation type="submission" date="2020-08" db="EMBL/GenBank/DDBJ databases">
        <title>Multicomponent nature underlies the extraordinary mechanical properties of spider dragline silk.</title>
        <authorList>
            <person name="Kono N."/>
            <person name="Nakamura H."/>
            <person name="Mori M."/>
            <person name="Yoshida Y."/>
            <person name="Ohtoshi R."/>
            <person name="Malay A.D."/>
            <person name="Moran D.A.P."/>
            <person name="Tomita M."/>
            <person name="Numata K."/>
            <person name="Arakawa K."/>
        </authorList>
    </citation>
    <scope>NUCLEOTIDE SEQUENCE</scope>
</reference>
<accession>A0A8X6UNT9</accession>
<evidence type="ECO:0000313" key="3">
    <source>
        <dbReference type="Proteomes" id="UP000887013"/>
    </source>
</evidence>
<keyword evidence="3" id="KW-1185">Reference proteome</keyword>
<feature type="compositionally biased region" description="Low complexity" evidence="1">
    <location>
        <begin position="1"/>
        <end position="15"/>
    </location>
</feature>
<dbReference type="AlphaFoldDB" id="A0A8X6UNT9"/>
<organism evidence="2 3">
    <name type="scientific">Nephila pilipes</name>
    <name type="common">Giant wood spider</name>
    <name type="synonym">Nephila maculata</name>
    <dbReference type="NCBI Taxonomy" id="299642"/>
    <lineage>
        <taxon>Eukaryota</taxon>
        <taxon>Metazoa</taxon>
        <taxon>Ecdysozoa</taxon>
        <taxon>Arthropoda</taxon>
        <taxon>Chelicerata</taxon>
        <taxon>Arachnida</taxon>
        <taxon>Araneae</taxon>
        <taxon>Araneomorphae</taxon>
        <taxon>Entelegynae</taxon>
        <taxon>Araneoidea</taxon>
        <taxon>Nephilidae</taxon>
        <taxon>Nephila</taxon>
    </lineage>
</organism>
<feature type="region of interest" description="Disordered" evidence="1">
    <location>
        <begin position="1"/>
        <end position="26"/>
    </location>
</feature>
<gene>
    <name evidence="2" type="ORF">NPIL_158081</name>
</gene>
<evidence type="ECO:0000256" key="1">
    <source>
        <dbReference type="SAM" id="MobiDB-lite"/>
    </source>
</evidence>
<dbReference type="Proteomes" id="UP000887013">
    <property type="component" value="Unassembled WGS sequence"/>
</dbReference>
<name>A0A8X6UNT9_NEPPI</name>
<comment type="caution">
    <text evidence="2">The sequence shown here is derived from an EMBL/GenBank/DDBJ whole genome shotgun (WGS) entry which is preliminary data.</text>
</comment>
<sequence>MDFHSSPVSSPVSSPNPMTQEDSPCLSRQKAQEQIQFLSVLLKNTAATLSIYKIRRFFDENDYAFQAELSRYRDAEARQQQLVSAFSAIPPCEYNGCPYHSEQSQNTQIKPLYPQKIHHQLLHLKKEIRERRKRFHNPTF</sequence>
<evidence type="ECO:0000313" key="2">
    <source>
        <dbReference type="EMBL" id="GFU34940.1"/>
    </source>
</evidence>